<accession>A0A371FIZ4</accession>
<dbReference type="Proteomes" id="UP000257109">
    <property type="component" value="Unassembled WGS sequence"/>
</dbReference>
<name>A0A371FIZ4_MUCPR</name>
<keyword evidence="2" id="KW-1185">Reference proteome</keyword>
<dbReference type="EMBL" id="QJKJ01008911">
    <property type="protein sequence ID" value="RDX78287.1"/>
    <property type="molecule type" value="Genomic_DNA"/>
</dbReference>
<sequence length="309" mass="35585">MILVPKKDDTWRMCTNCMPINNITIRYRHLIPCLDDLLLIAWFSNGDECKTIFKTKFGLYEWLIMHCGLTNVPSTFVRLMNHVLRSLIGKSVLEILRKETLFANLEKCIFCTNKVVFLGFVVGSHGVKVNREKVKAIKEQPMPKIVGEVRSFHGLACFYKTSIKDFQRLTQAPILALGNFLKSFELEHGASWVGIEAMLLQEGYPIAYFSELNVVANVLSRRHTLIAMLETKMIGLDWIKELYEKDIDFSKPFAMYVHVAFREEIVCANKLNQPIVLKEAHESDLMGYFGELKTYDVLNEREISPPKKI</sequence>
<dbReference type="InterPro" id="IPR043128">
    <property type="entry name" value="Rev_trsase/Diguanyl_cyclase"/>
</dbReference>
<dbReference type="OrthoDB" id="529980at2759"/>
<dbReference type="InterPro" id="IPR043502">
    <property type="entry name" value="DNA/RNA_pol_sf"/>
</dbReference>
<gene>
    <name evidence="1" type="primary">pol</name>
    <name evidence="1" type="ORF">CR513_41458</name>
</gene>
<dbReference type="CDD" id="cd01647">
    <property type="entry name" value="RT_LTR"/>
    <property type="match status" value="1"/>
</dbReference>
<dbReference type="InterPro" id="IPR050951">
    <property type="entry name" value="Retrovirus_Pol_polyprotein"/>
</dbReference>
<dbReference type="PANTHER" id="PTHR37984:SF5">
    <property type="entry name" value="PROTEIN NYNRIN-LIKE"/>
    <property type="match status" value="1"/>
</dbReference>
<feature type="non-terminal residue" evidence="1">
    <location>
        <position position="1"/>
    </location>
</feature>
<dbReference type="AlphaFoldDB" id="A0A371FIZ4"/>
<dbReference type="SUPFAM" id="SSF56672">
    <property type="entry name" value="DNA/RNA polymerases"/>
    <property type="match status" value="1"/>
</dbReference>
<proteinExistence type="predicted"/>
<dbReference type="Gene3D" id="3.10.10.10">
    <property type="entry name" value="HIV Type 1 Reverse Transcriptase, subunit A, domain 1"/>
    <property type="match status" value="2"/>
</dbReference>
<protein>
    <submittedName>
        <fullName evidence="1">Retrovirus-related Pol polyprotein from transposon 17.6</fullName>
    </submittedName>
</protein>
<dbReference type="Gene3D" id="3.30.70.270">
    <property type="match status" value="4"/>
</dbReference>
<evidence type="ECO:0000313" key="1">
    <source>
        <dbReference type="EMBL" id="RDX78287.1"/>
    </source>
</evidence>
<comment type="caution">
    <text evidence="1">The sequence shown here is derived from an EMBL/GenBank/DDBJ whole genome shotgun (WGS) entry which is preliminary data.</text>
</comment>
<evidence type="ECO:0000313" key="2">
    <source>
        <dbReference type="Proteomes" id="UP000257109"/>
    </source>
</evidence>
<dbReference type="PANTHER" id="PTHR37984">
    <property type="entry name" value="PROTEIN CBG26694"/>
    <property type="match status" value="1"/>
</dbReference>
<reference evidence="1" key="1">
    <citation type="submission" date="2018-05" db="EMBL/GenBank/DDBJ databases">
        <title>Draft genome of Mucuna pruriens seed.</title>
        <authorList>
            <person name="Nnadi N.E."/>
            <person name="Vos R."/>
            <person name="Hasami M.H."/>
            <person name="Devisetty U.K."/>
            <person name="Aguiy J.C."/>
        </authorList>
    </citation>
    <scope>NUCLEOTIDE SEQUENCE [LARGE SCALE GENOMIC DNA]</scope>
    <source>
        <strain evidence="1">JCA_2017</strain>
    </source>
</reference>
<organism evidence="1 2">
    <name type="scientific">Mucuna pruriens</name>
    <name type="common">Velvet bean</name>
    <name type="synonym">Dolichos pruriens</name>
    <dbReference type="NCBI Taxonomy" id="157652"/>
    <lineage>
        <taxon>Eukaryota</taxon>
        <taxon>Viridiplantae</taxon>
        <taxon>Streptophyta</taxon>
        <taxon>Embryophyta</taxon>
        <taxon>Tracheophyta</taxon>
        <taxon>Spermatophyta</taxon>
        <taxon>Magnoliopsida</taxon>
        <taxon>eudicotyledons</taxon>
        <taxon>Gunneridae</taxon>
        <taxon>Pentapetalae</taxon>
        <taxon>rosids</taxon>
        <taxon>fabids</taxon>
        <taxon>Fabales</taxon>
        <taxon>Fabaceae</taxon>
        <taxon>Papilionoideae</taxon>
        <taxon>50 kb inversion clade</taxon>
        <taxon>NPAAA clade</taxon>
        <taxon>indigoferoid/millettioid clade</taxon>
        <taxon>Phaseoleae</taxon>
        <taxon>Mucuna</taxon>
    </lineage>
</organism>